<feature type="binding site" evidence="2">
    <location>
        <position position="123"/>
    </location>
    <ligand>
        <name>Fe cation</name>
        <dbReference type="ChEBI" id="CHEBI:24875"/>
    </ligand>
</feature>
<dbReference type="InterPro" id="IPR012093">
    <property type="entry name" value="Pirin"/>
</dbReference>
<evidence type="ECO:0000256" key="3">
    <source>
        <dbReference type="RuleBase" id="RU003457"/>
    </source>
</evidence>
<feature type="domain" description="Pirin C-terminal" evidence="5">
    <location>
        <begin position="214"/>
        <end position="310"/>
    </location>
</feature>
<protein>
    <recommendedName>
        <fullName evidence="8">Pirin</fullName>
    </recommendedName>
</protein>
<feature type="domain" description="Pirin N-terminal" evidence="4">
    <location>
        <begin position="37"/>
        <end position="143"/>
    </location>
</feature>
<dbReference type="Pfam" id="PF05726">
    <property type="entry name" value="Pirin_C"/>
    <property type="match status" value="1"/>
</dbReference>
<evidence type="ECO:0000256" key="1">
    <source>
        <dbReference type="ARBA" id="ARBA00008416"/>
    </source>
</evidence>
<keyword evidence="2" id="KW-0479">Metal-binding</keyword>
<sequence>MGTIASVSQGLKPGNGRRTIKEILRRPPQHWVGNGFHVYPVFANKAFTNELSPFLMFDYAKPKHFEPTSQRRGVGQHPHRGFETVSVAFQGEVEHSDSVGNRDVIGPGDVQWMTAGRGIIHEEFHSTEFAKRGGIFEFCQLWVNLPQKDKMHAPRYQPITAKDIPSARLLSEGGTESVDLGNGEVRVISGNFNGVKGAAQTFSQVEVWDVIIEKPNTLFSFPVIASNNIIVFVREGNVEVEGQTLSPQDVAITNTGGLLLNLKAVGDVGCKVLILGGEPLNEPIAARGPFVMNTQNELAQAMDDFHSGKLGK</sequence>
<comment type="cofactor">
    <cofactor evidence="2">
        <name>Fe cation</name>
        <dbReference type="ChEBI" id="CHEBI:24875"/>
    </cofactor>
    <text evidence="2">Binds 1 Fe cation per subunit.</text>
</comment>
<dbReference type="InterPro" id="IPR008778">
    <property type="entry name" value="Pirin_C_dom"/>
</dbReference>
<accession>A0AAE0FY17</accession>
<evidence type="ECO:0000313" key="6">
    <source>
        <dbReference type="EMBL" id="KAK3267818.1"/>
    </source>
</evidence>
<dbReference type="InterPro" id="IPR011051">
    <property type="entry name" value="RmlC_Cupin_sf"/>
</dbReference>
<name>A0AAE0FY17_9CHLO</name>
<comment type="similarity">
    <text evidence="1 3">Belongs to the pirin family.</text>
</comment>
<keyword evidence="7" id="KW-1185">Reference proteome</keyword>
<reference evidence="6 7" key="1">
    <citation type="journal article" date="2015" name="Genome Biol. Evol.">
        <title>Comparative Genomics of a Bacterivorous Green Alga Reveals Evolutionary Causalities and Consequences of Phago-Mixotrophic Mode of Nutrition.</title>
        <authorList>
            <person name="Burns J.A."/>
            <person name="Paasch A."/>
            <person name="Narechania A."/>
            <person name="Kim E."/>
        </authorList>
    </citation>
    <scope>NUCLEOTIDE SEQUENCE [LARGE SCALE GENOMIC DNA]</scope>
    <source>
        <strain evidence="6 7">PLY_AMNH</strain>
    </source>
</reference>
<dbReference type="InterPro" id="IPR003829">
    <property type="entry name" value="Pirin_N_dom"/>
</dbReference>
<evidence type="ECO:0000256" key="2">
    <source>
        <dbReference type="PIRSR" id="PIRSR006232-1"/>
    </source>
</evidence>
<dbReference type="GO" id="GO:0046872">
    <property type="term" value="F:metal ion binding"/>
    <property type="evidence" value="ECO:0007669"/>
    <property type="project" value="UniProtKB-KW"/>
</dbReference>
<dbReference type="InterPro" id="IPR053186">
    <property type="entry name" value="QDO-related"/>
</dbReference>
<dbReference type="InterPro" id="IPR014710">
    <property type="entry name" value="RmlC-like_jellyroll"/>
</dbReference>
<dbReference type="SUPFAM" id="SSF51182">
    <property type="entry name" value="RmlC-like cupins"/>
    <property type="match status" value="1"/>
</dbReference>
<evidence type="ECO:0000259" key="4">
    <source>
        <dbReference type="Pfam" id="PF02678"/>
    </source>
</evidence>
<organism evidence="6 7">
    <name type="scientific">Cymbomonas tetramitiformis</name>
    <dbReference type="NCBI Taxonomy" id="36881"/>
    <lineage>
        <taxon>Eukaryota</taxon>
        <taxon>Viridiplantae</taxon>
        <taxon>Chlorophyta</taxon>
        <taxon>Pyramimonadophyceae</taxon>
        <taxon>Pyramimonadales</taxon>
        <taxon>Pyramimonadaceae</taxon>
        <taxon>Cymbomonas</taxon>
    </lineage>
</organism>
<keyword evidence="2" id="KW-0408">Iron</keyword>
<dbReference type="Pfam" id="PF02678">
    <property type="entry name" value="Pirin"/>
    <property type="match status" value="1"/>
</dbReference>
<evidence type="ECO:0000259" key="5">
    <source>
        <dbReference type="Pfam" id="PF05726"/>
    </source>
</evidence>
<feature type="binding site" evidence="2">
    <location>
        <position position="79"/>
    </location>
    <ligand>
        <name>Fe cation</name>
        <dbReference type="ChEBI" id="CHEBI:24875"/>
    </ligand>
</feature>
<dbReference type="Gene3D" id="2.60.120.10">
    <property type="entry name" value="Jelly Rolls"/>
    <property type="match status" value="2"/>
</dbReference>
<gene>
    <name evidence="6" type="ORF">CYMTET_23648</name>
</gene>
<feature type="binding site" evidence="2">
    <location>
        <position position="77"/>
    </location>
    <ligand>
        <name>Fe cation</name>
        <dbReference type="ChEBI" id="CHEBI:24875"/>
    </ligand>
</feature>
<dbReference type="PANTHER" id="PTHR43594:SF1">
    <property type="entry name" value="QUERCETIN 2,3-DIOXYGENASE PA2418-RELATED"/>
    <property type="match status" value="1"/>
</dbReference>
<dbReference type="EMBL" id="LGRX02012181">
    <property type="protein sequence ID" value="KAK3267818.1"/>
    <property type="molecule type" value="Genomic_DNA"/>
</dbReference>
<comment type="caution">
    <text evidence="6">The sequence shown here is derived from an EMBL/GenBank/DDBJ whole genome shotgun (WGS) entry which is preliminary data.</text>
</comment>
<evidence type="ECO:0000313" key="7">
    <source>
        <dbReference type="Proteomes" id="UP001190700"/>
    </source>
</evidence>
<proteinExistence type="inferred from homology"/>
<evidence type="ECO:0008006" key="8">
    <source>
        <dbReference type="Google" id="ProtNLM"/>
    </source>
</evidence>
<dbReference type="AlphaFoldDB" id="A0AAE0FY17"/>
<dbReference type="PIRSF" id="PIRSF006232">
    <property type="entry name" value="Pirin"/>
    <property type="match status" value="1"/>
</dbReference>
<dbReference type="Proteomes" id="UP001190700">
    <property type="component" value="Unassembled WGS sequence"/>
</dbReference>
<feature type="binding site" evidence="2">
    <location>
        <position position="121"/>
    </location>
    <ligand>
        <name>Fe cation</name>
        <dbReference type="ChEBI" id="CHEBI:24875"/>
    </ligand>
</feature>
<dbReference type="PANTHER" id="PTHR43594">
    <property type="entry name" value="QUERCETIN 2,3-DIOXYGENASE"/>
    <property type="match status" value="1"/>
</dbReference>
<dbReference type="CDD" id="cd02909">
    <property type="entry name" value="cupin_pirin_N"/>
    <property type="match status" value="1"/>
</dbReference>